<dbReference type="InterPro" id="IPR006525">
    <property type="entry name" value="Cystatin-related_pln"/>
</dbReference>
<reference evidence="2" key="1">
    <citation type="submission" date="2020-01" db="EMBL/GenBank/DDBJ databases">
        <authorList>
            <person name="Mishra B."/>
        </authorList>
    </citation>
    <scope>NUCLEOTIDE SEQUENCE [LARGE SCALE GENOMIC DNA]</scope>
</reference>
<accession>A0A6D2LPS1</accession>
<comment type="caution">
    <text evidence="2">The sequence shown here is derived from an EMBL/GenBank/DDBJ whole genome shotgun (WGS) entry which is preliminary data.</text>
</comment>
<evidence type="ECO:0000313" key="2">
    <source>
        <dbReference type="EMBL" id="CAA7062475.1"/>
    </source>
</evidence>
<dbReference type="PANTHER" id="PTHR31228:SF25">
    <property type="entry name" value="CYSTATIN-LIKE PROTEIN-RELATED"/>
    <property type="match status" value="1"/>
</dbReference>
<dbReference type="InterPro" id="IPR046350">
    <property type="entry name" value="Cystatin_sf"/>
</dbReference>
<dbReference type="PANTHER" id="PTHR31228">
    <property type="entry name" value="CYSTATIN/MONELLIN SUPERFAMILY PROTEIN"/>
    <property type="match status" value="1"/>
</dbReference>
<dbReference type="OrthoDB" id="1069561at2759"/>
<feature type="region of interest" description="Disordered" evidence="1">
    <location>
        <begin position="215"/>
        <end position="237"/>
    </location>
</feature>
<dbReference type="SUPFAM" id="SSF54403">
    <property type="entry name" value="Cystatin/monellin"/>
    <property type="match status" value="1"/>
</dbReference>
<name>A0A6D2LPS1_9BRAS</name>
<dbReference type="NCBIfam" id="TIGR01638">
    <property type="entry name" value="Atha_cystat_rel"/>
    <property type="match status" value="1"/>
</dbReference>
<organism evidence="2 3">
    <name type="scientific">Microthlaspi erraticum</name>
    <dbReference type="NCBI Taxonomy" id="1685480"/>
    <lineage>
        <taxon>Eukaryota</taxon>
        <taxon>Viridiplantae</taxon>
        <taxon>Streptophyta</taxon>
        <taxon>Embryophyta</taxon>
        <taxon>Tracheophyta</taxon>
        <taxon>Spermatophyta</taxon>
        <taxon>Magnoliopsida</taxon>
        <taxon>eudicotyledons</taxon>
        <taxon>Gunneridae</taxon>
        <taxon>Pentapetalae</taxon>
        <taxon>rosids</taxon>
        <taxon>malvids</taxon>
        <taxon>Brassicales</taxon>
        <taxon>Brassicaceae</taxon>
        <taxon>Coluteocarpeae</taxon>
        <taxon>Microthlaspi</taxon>
    </lineage>
</organism>
<evidence type="ECO:0000256" key="1">
    <source>
        <dbReference type="SAM" id="MobiDB-lite"/>
    </source>
</evidence>
<proteinExistence type="predicted"/>
<dbReference type="Proteomes" id="UP000467841">
    <property type="component" value="Unassembled WGS sequence"/>
</dbReference>
<dbReference type="Gene3D" id="3.10.450.10">
    <property type="match status" value="1"/>
</dbReference>
<protein>
    <submittedName>
        <fullName evidence="2">Uncharacterized protein</fullName>
    </submittedName>
</protein>
<evidence type="ECO:0000313" key="3">
    <source>
        <dbReference type="Proteomes" id="UP000467841"/>
    </source>
</evidence>
<feature type="compositionally biased region" description="Acidic residues" evidence="1">
    <location>
        <begin position="227"/>
        <end position="237"/>
    </location>
</feature>
<gene>
    <name evidence="2" type="ORF">MERR_LOCUS49711</name>
</gene>
<sequence>MNDSVFMEEMCSRPVKTPKLDKKAIVEPKPSSTYARLKGWEPEKDEYIRQYLLFHCQFYETKGFGIEWEKFDYFFDLCDPYDGAPSLPSRTNKTNEEVIKELTQLAISNHNQENGTNIVLVEHVSANFRFTAYMAHWITFLALDMSCPRPVPKLYQAKVLRFCGVYQFPIFRVQPTHEEMMAAPVHVKTPFPMHYDLDKPPVVFRRARRGEDPVPGTPFVFTRDGGGEYDSDIESDDDEWIYE</sequence>
<keyword evidence="3" id="KW-1185">Reference proteome</keyword>
<dbReference type="AlphaFoldDB" id="A0A6D2LPS1"/>
<dbReference type="EMBL" id="CACVBM020001940">
    <property type="protein sequence ID" value="CAA7062475.1"/>
    <property type="molecule type" value="Genomic_DNA"/>
</dbReference>